<comment type="caution">
    <text evidence="2">The sequence shown here is derived from an EMBL/GenBank/DDBJ whole genome shotgun (WGS) entry which is preliminary data.</text>
</comment>
<evidence type="ECO:0000313" key="2">
    <source>
        <dbReference type="EMBL" id="KRG57506.1"/>
    </source>
</evidence>
<evidence type="ECO:0000313" key="4">
    <source>
        <dbReference type="Proteomes" id="UP000051254"/>
    </source>
</evidence>
<dbReference type="PATRIC" id="fig|266128.3.peg.826"/>
<dbReference type="PANTHER" id="PTHR38598:SF1">
    <property type="entry name" value="INNER MEMBRANE PROTEIN YJCH"/>
    <property type="match status" value="1"/>
</dbReference>
<keyword evidence="4" id="KW-1185">Reference proteome</keyword>
<accession>A0A7W3YVZ9</accession>
<dbReference type="EMBL" id="LDJH01000015">
    <property type="protein sequence ID" value="KRG57506.1"/>
    <property type="molecule type" value="Genomic_DNA"/>
</dbReference>
<feature type="transmembrane region" description="Helical" evidence="1">
    <location>
        <begin position="61"/>
        <end position="86"/>
    </location>
</feature>
<keyword evidence="1" id="KW-0472">Membrane</keyword>
<dbReference type="GO" id="GO:0005886">
    <property type="term" value="C:plasma membrane"/>
    <property type="evidence" value="ECO:0007669"/>
    <property type="project" value="TreeGrafter"/>
</dbReference>
<feature type="transmembrane region" description="Helical" evidence="1">
    <location>
        <begin position="28"/>
        <end position="49"/>
    </location>
</feature>
<sequence>MTTPAASHPEAIAANPLYQQLRRRRNRLAGLLTLVMLVSYFGFIGLVAFNKELLATPLIEGQATTIGFAVALVLMLLSLATTAWYVRVANTRFDAMTRQIVGEGK</sequence>
<evidence type="ECO:0000256" key="1">
    <source>
        <dbReference type="SAM" id="Phobius"/>
    </source>
</evidence>
<dbReference type="Pfam" id="PF04341">
    <property type="entry name" value="DUF485"/>
    <property type="match status" value="1"/>
</dbReference>
<dbReference type="Proteomes" id="UP000051254">
    <property type="component" value="Unassembled WGS sequence"/>
</dbReference>
<keyword evidence="1" id="KW-1133">Transmembrane helix</keyword>
<dbReference type="OrthoDB" id="5297034at2"/>
<organism evidence="2 4">
    <name type="scientific">Stenotrophomonas koreensis</name>
    <dbReference type="NCBI Taxonomy" id="266128"/>
    <lineage>
        <taxon>Bacteria</taxon>
        <taxon>Pseudomonadati</taxon>
        <taxon>Pseudomonadota</taxon>
        <taxon>Gammaproteobacteria</taxon>
        <taxon>Lysobacterales</taxon>
        <taxon>Lysobacteraceae</taxon>
        <taxon>Stenotrophomonas</taxon>
    </lineage>
</organism>
<dbReference type="Proteomes" id="UP000550609">
    <property type="component" value="Unassembled WGS sequence"/>
</dbReference>
<gene>
    <name evidence="2" type="ORF">ABB25_09790</name>
    <name evidence="3" type="ORF">H4O09_13595</name>
</gene>
<dbReference type="RefSeq" id="WP_160319429.1">
    <property type="nucleotide sequence ID" value="NZ_JACIUV010000007.1"/>
</dbReference>
<dbReference type="AlphaFoldDB" id="A0A0R0BTY4"/>
<evidence type="ECO:0000313" key="5">
    <source>
        <dbReference type="Proteomes" id="UP000550609"/>
    </source>
</evidence>
<dbReference type="InterPro" id="IPR052959">
    <property type="entry name" value="Inner_membrane_assoc"/>
</dbReference>
<dbReference type="InterPro" id="IPR007436">
    <property type="entry name" value="DUF485"/>
</dbReference>
<proteinExistence type="predicted"/>
<accession>A0A0R0BTY4</accession>
<reference evidence="3 5" key="2">
    <citation type="submission" date="2020-08" db="EMBL/GenBank/DDBJ databases">
        <title>Stenotrophomonas sp. W1S232.</title>
        <authorList>
            <person name="Deng Y."/>
        </authorList>
    </citation>
    <scope>NUCLEOTIDE SEQUENCE [LARGE SCALE GENOMIC DNA]</scope>
    <source>
        <strain evidence="3 5">W1S232</strain>
    </source>
</reference>
<dbReference type="PANTHER" id="PTHR38598">
    <property type="entry name" value="INNER MEMBRANE PROTEIN YJCH"/>
    <property type="match status" value="1"/>
</dbReference>
<dbReference type="EMBL" id="JACIUV010000007">
    <property type="protein sequence ID" value="MBB1118085.1"/>
    <property type="molecule type" value="Genomic_DNA"/>
</dbReference>
<evidence type="ECO:0000313" key="3">
    <source>
        <dbReference type="EMBL" id="MBB1118085.1"/>
    </source>
</evidence>
<reference evidence="2 4" key="1">
    <citation type="submission" date="2015-05" db="EMBL/GenBank/DDBJ databases">
        <title>Genome sequencing and analysis of members of genus Stenotrophomonas.</title>
        <authorList>
            <person name="Patil P.P."/>
            <person name="Midha S."/>
            <person name="Patil P.B."/>
        </authorList>
    </citation>
    <scope>NUCLEOTIDE SEQUENCE [LARGE SCALE GENOMIC DNA]</scope>
    <source>
        <strain evidence="2 4">DSM 17805</strain>
    </source>
</reference>
<keyword evidence="1" id="KW-0812">Transmembrane</keyword>
<dbReference type="STRING" id="266128.ABB25_09790"/>
<protein>
    <submittedName>
        <fullName evidence="3">DUF485 domain-containing protein</fullName>
    </submittedName>
</protein>
<name>A0A0R0BTY4_9GAMM</name>